<accession>A0A0D0IQ24</accession>
<name>A0A0D0IQ24_9MICO</name>
<sequence length="109" mass="11731">MGRAHRENTVSTTGRYFVGSRLFAIAARTSEAHLVRDGRPVLRALVATSRETSHLCVPAHGNVSGPAERLAPKAERLAPKVETLAQIVRRAGATLSQVLGRSTHPTAER</sequence>
<reference evidence="1 2" key="1">
    <citation type="submission" date="2015-01" db="EMBL/GenBank/DDBJ databases">
        <title>Draft genome sequence of Leucobacter komagatae strain VKM ST2845.</title>
        <authorList>
            <person name="Karlyshev A.V."/>
            <person name="Kudryashova E.B."/>
        </authorList>
    </citation>
    <scope>NUCLEOTIDE SEQUENCE [LARGE SCALE GENOMIC DNA]</scope>
    <source>
        <strain evidence="1 2">VKM ST2845</strain>
    </source>
</reference>
<dbReference type="OrthoDB" id="4924204at2"/>
<proteinExistence type="predicted"/>
<evidence type="ECO:0000313" key="2">
    <source>
        <dbReference type="Proteomes" id="UP000032120"/>
    </source>
</evidence>
<gene>
    <name evidence="1" type="ORF">SD72_14630</name>
</gene>
<dbReference type="Proteomes" id="UP000032120">
    <property type="component" value="Unassembled WGS sequence"/>
</dbReference>
<dbReference type="AlphaFoldDB" id="A0A0D0IQ24"/>
<keyword evidence="2" id="KW-1185">Reference proteome</keyword>
<protein>
    <submittedName>
        <fullName evidence="1">Uncharacterized protein</fullName>
    </submittedName>
</protein>
<evidence type="ECO:0000313" key="1">
    <source>
        <dbReference type="EMBL" id="KIP51578.1"/>
    </source>
</evidence>
<dbReference type="RefSeq" id="WP_042545205.1">
    <property type="nucleotide sequence ID" value="NZ_JXSQ01000030.1"/>
</dbReference>
<organism evidence="1 2">
    <name type="scientific">Leucobacter komagatae</name>
    <dbReference type="NCBI Taxonomy" id="55969"/>
    <lineage>
        <taxon>Bacteria</taxon>
        <taxon>Bacillati</taxon>
        <taxon>Actinomycetota</taxon>
        <taxon>Actinomycetes</taxon>
        <taxon>Micrococcales</taxon>
        <taxon>Microbacteriaceae</taxon>
        <taxon>Leucobacter</taxon>
    </lineage>
</organism>
<comment type="caution">
    <text evidence="1">The sequence shown here is derived from an EMBL/GenBank/DDBJ whole genome shotgun (WGS) entry which is preliminary data.</text>
</comment>
<dbReference type="EMBL" id="JXSQ01000030">
    <property type="protein sequence ID" value="KIP51578.1"/>
    <property type="molecule type" value="Genomic_DNA"/>
</dbReference>